<dbReference type="GO" id="GO:0071949">
    <property type="term" value="F:FAD binding"/>
    <property type="evidence" value="ECO:0007669"/>
    <property type="project" value="InterPro"/>
</dbReference>
<reference evidence="5 6" key="1">
    <citation type="journal article" date="2024" name="Nat. Commun.">
        <title>Phylogenomics reveals the evolutionary origins of lichenization in chlorophyte algae.</title>
        <authorList>
            <person name="Puginier C."/>
            <person name="Libourel C."/>
            <person name="Otte J."/>
            <person name="Skaloud P."/>
            <person name="Haon M."/>
            <person name="Grisel S."/>
            <person name="Petersen M."/>
            <person name="Berrin J.G."/>
            <person name="Delaux P.M."/>
            <person name="Dal Grande F."/>
            <person name="Keller J."/>
        </authorList>
    </citation>
    <scope>NUCLEOTIDE SEQUENCE [LARGE SCALE GENOMIC DNA]</scope>
    <source>
        <strain evidence="5 6">SAG 2043</strain>
    </source>
</reference>
<protein>
    <recommendedName>
        <fullName evidence="4">FAD-binding domain-containing protein</fullName>
    </recommendedName>
</protein>
<name>A0AAW1QB44_9CHLO</name>
<feature type="domain" description="FAD-binding" evidence="4">
    <location>
        <begin position="309"/>
        <end position="373"/>
    </location>
</feature>
<keyword evidence="3" id="KW-0472">Membrane</keyword>
<keyword evidence="3" id="KW-0812">Transmembrane</keyword>
<dbReference type="GO" id="GO:0004497">
    <property type="term" value="F:monooxygenase activity"/>
    <property type="evidence" value="ECO:0007669"/>
    <property type="project" value="UniProtKB-KW"/>
</dbReference>
<evidence type="ECO:0000313" key="6">
    <source>
        <dbReference type="Proteomes" id="UP001489004"/>
    </source>
</evidence>
<accession>A0AAW1QB44</accession>
<dbReference type="Pfam" id="PF01494">
    <property type="entry name" value="FAD_binding_3"/>
    <property type="match status" value="1"/>
</dbReference>
<dbReference type="SUPFAM" id="SSF51905">
    <property type="entry name" value="FAD/NAD(P)-binding domain"/>
    <property type="match status" value="1"/>
</dbReference>
<keyword evidence="1" id="KW-0560">Oxidoreductase</keyword>
<comment type="caution">
    <text evidence="5">The sequence shown here is derived from an EMBL/GenBank/DDBJ whole genome shotgun (WGS) entry which is preliminary data.</text>
</comment>
<keyword evidence="6" id="KW-1185">Reference proteome</keyword>
<evidence type="ECO:0000259" key="4">
    <source>
        <dbReference type="Pfam" id="PF01494"/>
    </source>
</evidence>
<evidence type="ECO:0000313" key="5">
    <source>
        <dbReference type="EMBL" id="KAK9818206.1"/>
    </source>
</evidence>
<dbReference type="PANTHER" id="PTHR13789">
    <property type="entry name" value="MONOOXYGENASE"/>
    <property type="match status" value="1"/>
</dbReference>
<evidence type="ECO:0000256" key="1">
    <source>
        <dbReference type="ARBA" id="ARBA00023002"/>
    </source>
</evidence>
<dbReference type="Pfam" id="PF13450">
    <property type="entry name" value="NAD_binding_8"/>
    <property type="match status" value="1"/>
</dbReference>
<dbReference type="Gene3D" id="3.50.50.60">
    <property type="entry name" value="FAD/NAD(P)-binding domain"/>
    <property type="match status" value="1"/>
</dbReference>
<dbReference type="AlphaFoldDB" id="A0AAW1QB44"/>
<feature type="transmembrane region" description="Helical" evidence="3">
    <location>
        <begin position="434"/>
        <end position="454"/>
    </location>
</feature>
<proteinExistence type="predicted"/>
<keyword evidence="3" id="KW-1133">Transmembrane helix</keyword>
<sequence>MPDFDLDVAVIGGGPGGLAVALALQRAVKGIKVKVFEKAKKYEPCGAGVALAANGCKAIKAICPDLLKELQDTGVHLTTAFQYDHTGKLLTAAKQDPDAMQKQWGVGGGVLGWYEIQQAIYERLPAGTVEFGQRFKAYTEDDAGVTLHFESTAPALRVKVVIGADGYFSGVRAQCLNDGPPTFAGTVMWRGRIPWRDGILPPGSSKFFFGAERVGLLYPINAKRIVWTVSAPVAVVRAAGVEFNERDVKLTASQGTPENKGSKGEQALENCRKVFAGHAKELVHVLETADVESVVEHGIYTRTGEEIAAAGLGKGRVTLVGDAAHPFRPTGQGLNTGMEDAAELAWYIQQQGLTAEALRAYEAARLPRMVRLAEHTSNQGASAYKKTGKEAVRFSANGLDANADYEQFLYGRNFHALQPAGGAGFLEQVKSRPVTVASAVLAAIGAGVVVGLGFKRRRERPVDVHVTPAH</sequence>
<dbReference type="InterPro" id="IPR050493">
    <property type="entry name" value="FAD-dep_Monooxygenase_BioMet"/>
</dbReference>
<dbReference type="Proteomes" id="UP001489004">
    <property type="component" value="Unassembled WGS sequence"/>
</dbReference>
<dbReference type="PANTHER" id="PTHR13789:SF309">
    <property type="entry name" value="PUTATIVE (AFU_ORTHOLOGUE AFUA_6G14510)-RELATED"/>
    <property type="match status" value="1"/>
</dbReference>
<dbReference type="InterPro" id="IPR002938">
    <property type="entry name" value="FAD-bd"/>
</dbReference>
<dbReference type="InterPro" id="IPR036188">
    <property type="entry name" value="FAD/NAD-bd_sf"/>
</dbReference>
<evidence type="ECO:0000256" key="3">
    <source>
        <dbReference type="SAM" id="Phobius"/>
    </source>
</evidence>
<dbReference type="EMBL" id="JALJOR010000004">
    <property type="protein sequence ID" value="KAK9818206.1"/>
    <property type="molecule type" value="Genomic_DNA"/>
</dbReference>
<evidence type="ECO:0000256" key="2">
    <source>
        <dbReference type="ARBA" id="ARBA00023033"/>
    </source>
</evidence>
<keyword evidence="2" id="KW-0503">Monooxygenase</keyword>
<gene>
    <name evidence="5" type="ORF">WJX72_008832</name>
</gene>
<dbReference type="PRINTS" id="PR00420">
    <property type="entry name" value="RNGMNOXGNASE"/>
</dbReference>
<organism evidence="5 6">
    <name type="scientific">[Myrmecia] bisecta</name>
    <dbReference type="NCBI Taxonomy" id="41462"/>
    <lineage>
        <taxon>Eukaryota</taxon>
        <taxon>Viridiplantae</taxon>
        <taxon>Chlorophyta</taxon>
        <taxon>core chlorophytes</taxon>
        <taxon>Trebouxiophyceae</taxon>
        <taxon>Trebouxiales</taxon>
        <taxon>Trebouxiaceae</taxon>
        <taxon>Myrmecia</taxon>
    </lineage>
</organism>